<reference evidence="2 3" key="1">
    <citation type="submission" date="2016-04" db="EMBL/GenBank/DDBJ databases">
        <title>Genome analyses suggest a sexual origin of heterokaryosis in a supposedly ancient asexual fungus.</title>
        <authorList>
            <person name="Ropars J."/>
            <person name="Sedzielewska K."/>
            <person name="Noel J."/>
            <person name="Charron P."/>
            <person name="Farinelli L."/>
            <person name="Marton T."/>
            <person name="Kruger M."/>
            <person name="Pelin A."/>
            <person name="Brachmann A."/>
            <person name="Corradi N."/>
        </authorList>
    </citation>
    <scope>NUCLEOTIDE SEQUENCE [LARGE SCALE GENOMIC DNA]</scope>
    <source>
        <strain evidence="2 3">C2</strain>
    </source>
</reference>
<keyword evidence="1" id="KW-0472">Membrane</keyword>
<reference evidence="2 3" key="2">
    <citation type="submission" date="2017-10" db="EMBL/GenBank/DDBJ databases">
        <title>Extensive intraspecific genome diversity in a model arbuscular mycorrhizal fungus.</title>
        <authorList>
            <person name="Chen E.C.H."/>
            <person name="Morin E."/>
            <person name="Baudet D."/>
            <person name="Noel J."/>
            <person name="Ndikumana S."/>
            <person name="Charron P."/>
            <person name="St-Onge C."/>
            <person name="Giorgi J."/>
            <person name="Grigoriev I.V."/>
            <person name="Roux C."/>
            <person name="Martin F.M."/>
            <person name="Corradi N."/>
        </authorList>
    </citation>
    <scope>NUCLEOTIDE SEQUENCE [LARGE SCALE GENOMIC DNA]</scope>
    <source>
        <strain evidence="2 3">C2</strain>
    </source>
</reference>
<dbReference type="AlphaFoldDB" id="A0A2N1M942"/>
<gene>
    <name evidence="2" type="ORF">RhiirC2_344927</name>
</gene>
<name>A0A2N1M942_9GLOM</name>
<evidence type="ECO:0000313" key="3">
    <source>
        <dbReference type="Proteomes" id="UP000233469"/>
    </source>
</evidence>
<proteinExistence type="predicted"/>
<comment type="caution">
    <text evidence="2">The sequence shown here is derived from an EMBL/GenBank/DDBJ whole genome shotgun (WGS) entry which is preliminary data.</text>
</comment>
<accession>A0A2N1M942</accession>
<dbReference type="Proteomes" id="UP000233469">
    <property type="component" value="Unassembled WGS sequence"/>
</dbReference>
<dbReference type="EMBL" id="LLXL01003800">
    <property type="protein sequence ID" value="PKK58153.1"/>
    <property type="molecule type" value="Genomic_DNA"/>
</dbReference>
<feature type="transmembrane region" description="Helical" evidence="1">
    <location>
        <begin position="20"/>
        <end position="38"/>
    </location>
</feature>
<sequence length="52" mass="6564">MIKSKFSFIFQLFTCKDGYFSPVFFFSVFFFIFFFFFNRINRIFGEKKIFFF</sequence>
<evidence type="ECO:0000313" key="2">
    <source>
        <dbReference type="EMBL" id="PKK58153.1"/>
    </source>
</evidence>
<protein>
    <submittedName>
        <fullName evidence="2">Uncharacterized protein</fullName>
    </submittedName>
</protein>
<evidence type="ECO:0000256" key="1">
    <source>
        <dbReference type="SAM" id="Phobius"/>
    </source>
</evidence>
<keyword evidence="1" id="KW-1133">Transmembrane helix</keyword>
<keyword evidence="1" id="KW-0812">Transmembrane</keyword>
<organism evidence="2 3">
    <name type="scientific">Rhizophagus irregularis</name>
    <dbReference type="NCBI Taxonomy" id="588596"/>
    <lineage>
        <taxon>Eukaryota</taxon>
        <taxon>Fungi</taxon>
        <taxon>Fungi incertae sedis</taxon>
        <taxon>Mucoromycota</taxon>
        <taxon>Glomeromycotina</taxon>
        <taxon>Glomeromycetes</taxon>
        <taxon>Glomerales</taxon>
        <taxon>Glomeraceae</taxon>
        <taxon>Rhizophagus</taxon>
    </lineage>
</organism>